<comment type="cofactor">
    <cofactor evidence="1">
        <name>FMN</name>
        <dbReference type="ChEBI" id="CHEBI:58210"/>
    </cofactor>
</comment>
<sequence length="214" mass="23729">MTQSTLTEALNWRYAVKKMDPAKTVPEEKLANILEAIQYAPTSSGLQPFEVFVVTNPEVKAKLRAAGMNQPQLEEASHVLVFAAWDNYSAERIDDVVALHTEARGGMTEDGKAYYEMLKSMYLPRDEQVNADHAARQAYIAMGFGLVAASMEKVDATPMEGFIPDQVDEILGLRDKGLHAAAIVALGYRAEEGDWLQPLKKVRKPQETLFTKVA</sequence>
<evidence type="ECO:0000256" key="4">
    <source>
        <dbReference type="ARBA" id="ARBA00022643"/>
    </source>
</evidence>
<organism evidence="8 9">
    <name type="scientific">Poseidonocella sedimentorum</name>
    <dbReference type="NCBI Taxonomy" id="871652"/>
    <lineage>
        <taxon>Bacteria</taxon>
        <taxon>Pseudomonadati</taxon>
        <taxon>Pseudomonadota</taxon>
        <taxon>Alphaproteobacteria</taxon>
        <taxon>Rhodobacterales</taxon>
        <taxon>Roseobacteraceae</taxon>
        <taxon>Poseidonocella</taxon>
    </lineage>
</organism>
<dbReference type="Gene3D" id="3.40.109.10">
    <property type="entry name" value="NADH Oxidase"/>
    <property type="match status" value="1"/>
</dbReference>
<evidence type="ECO:0000259" key="7">
    <source>
        <dbReference type="Pfam" id="PF00881"/>
    </source>
</evidence>
<dbReference type="STRING" id="871652.SAMN04515673_104227"/>
<dbReference type="CDD" id="cd02149">
    <property type="entry name" value="NfsB-like"/>
    <property type="match status" value="1"/>
</dbReference>
<dbReference type="Pfam" id="PF00881">
    <property type="entry name" value="Nitroreductase"/>
    <property type="match status" value="1"/>
</dbReference>
<reference evidence="8 9" key="1">
    <citation type="submission" date="2016-10" db="EMBL/GenBank/DDBJ databases">
        <authorList>
            <person name="de Groot N.N."/>
        </authorList>
    </citation>
    <scope>NUCLEOTIDE SEQUENCE [LARGE SCALE GENOMIC DNA]</scope>
    <source>
        <strain evidence="9">KMM 9023,NRIC 0796,JCM 17311,KCTC 23692</strain>
    </source>
</reference>
<dbReference type="Proteomes" id="UP000199302">
    <property type="component" value="Unassembled WGS sequence"/>
</dbReference>
<keyword evidence="9" id="KW-1185">Reference proteome</keyword>
<dbReference type="InterPro" id="IPR000415">
    <property type="entry name" value="Nitroreductase-like"/>
</dbReference>
<gene>
    <name evidence="8" type="ORF">SAMN04515673_104227</name>
</gene>
<evidence type="ECO:0000256" key="5">
    <source>
        <dbReference type="ARBA" id="ARBA00022857"/>
    </source>
</evidence>
<evidence type="ECO:0000313" key="8">
    <source>
        <dbReference type="EMBL" id="SFR07434.1"/>
    </source>
</evidence>
<evidence type="ECO:0000256" key="6">
    <source>
        <dbReference type="ARBA" id="ARBA00023002"/>
    </source>
</evidence>
<proteinExistence type="inferred from homology"/>
<comment type="similarity">
    <text evidence="2">Belongs to the nitroreductase family.</text>
</comment>
<dbReference type="GO" id="GO:0016491">
    <property type="term" value="F:oxidoreductase activity"/>
    <property type="evidence" value="ECO:0007669"/>
    <property type="project" value="UniProtKB-KW"/>
</dbReference>
<dbReference type="OrthoDB" id="9809288at2"/>
<protein>
    <submittedName>
        <fullName evidence="8">Nitroreductase</fullName>
    </submittedName>
</protein>
<dbReference type="InterPro" id="IPR033878">
    <property type="entry name" value="NfsB-like"/>
</dbReference>
<dbReference type="PANTHER" id="PTHR43673:SF2">
    <property type="entry name" value="NITROREDUCTASE"/>
    <property type="match status" value="1"/>
</dbReference>
<dbReference type="InterPro" id="IPR029479">
    <property type="entry name" value="Nitroreductase"/>
</dbReference>
<evidence type="ECO:0000313" key="9">
    <source>
        <dbReference type="Proteomes" id="UP000199302"/>
    </source>
</evidence>
<keyword evidence="6" id="KW-0560">Oxidoreductase</keyword>
<dbReference type="AlphaFoldDB" id="A0A1I6DPR4"/>
<accession>A0A1I6DPR4</accession>
<dbReference type="RefSeq" id="WP_092079139.1">
    <property type="nucleotide sequence ID" value="NZ_FOYI01000004.1"/>
</dbReference>
<evidence type="ECO:0000256" key="3">
    <source>
        <dbReference type="ARBA" id="ARBA00022630"/>
    </source>
</evidence>
<dbReference type="SUPFAM" id="SSF55469">
    <property type="entry name" value="FMN-dependent nitroreductase-like"/>
    <property type="match status" value="1"/>
</dbReference>
<dbReference type="PANTHER" id="PTHR43673">
    <property type="entry name" value="NAD(P)H NITROREDUCTASE YDGI-RELATED"/>
    <property type="match status" value="1"/>
</dbReference>
<feature type="domain" description="Nitroreductase" evidence="7">
    <location>
        <begin position="11"/>
        <end position="188"/>
    </location>
</feature>
<keyword evidence="3" id="KW-0285">Flavoprotein</keyword>
<evidence type="ECO:0000256" key="1">
    <source>
        <dbReference type="ARBA" id="ARBA00001917"/>
    </source>
</evidence>
<evidence type="ECO:0000256" key="2">
    <source>
        <dbReference type="ARBA" id="ARBA00007118"/>
    </source>
</evidence>
<keyword evidence="5" id="KW-0521">NADP</keyword>
<keyword evidence="4" id="KW-0288">FMN</keyword>
<name>A0A1I6DPR4_9RHOB</name>
<dbReference type="EMBL" id="FOYI01000004">
    <property type="protein sequence ID" value="SFR07434.1"/>
    <property type="molecule type" value="Genomic_DNA"/>
</dbReference>